<dbReference type="InterPro" id="IPR007502">
    <property type="entry name" value="Helicase-assoc_dom"/>
</dbReference>
<dbReference type="InterPro" id="IPR001650">
    <property type="entry name" value="Helicase_C-like"/>
</dbReference>
<evidence type="ECO:0000256" key="1">
    <source>
        <dbReference type="ARBA" id="ARBA00022741"/>
    </source>
</evidence>
<dbReference type="CDD" id="cd17917">
    <property type="entry name" value="DEXHc_RHA-like"/>
    <property type="match status" value="1"/>
</dbReference>
<evidence type="ECO:0000256" key="2">
    <source>
        <dbReference type="ARBA" id="ARBA00022840"/>
    </source>
</evidence>
<dbReference type="PROSITE" id="PS51192">
    <property type="entry name" value="HELICASE_ATP_BIND_1"/>
    <property type="match status" value="1"/>
</dbReference>
<dbReference type="InterPro" id="IPR027417">
    <property type="entry name" value="P-loop_NTPase"/>
</dbReference>
<proteinExistence type="predicted"/>
<dbReference type="SUPFAM" id="SSF57850">
    <property type="entry name" value="RING/U-box"/>
    <property type="match status" value="1"/>
</dbReference>
<sequence>MVTRWCVKVTCLPEDTNNDELASILESMMSSKIKNDDDDSDNEDDNRPESASTRASRFDNISTFHSKTEASSVVGKDSIPCSVNSFTTTTQRSFSRVRDDSCSSRMPDCRSGSKCFNAICSYRHPSGWYACTYGVDCQDFNCRGNHPYSRTNPCSQGNECKNIACKFLHPSTRMGECDAEDQCREWSCKALHSQNRPKLCFYEERCYNTACLRLHLPNRQLCSSGAECDKFVCPLNHPPGRMTKCEQGNACGNYYCMYLHPIEWDPCEAGSECTNPNCSHTSHLSDRILRLQKNVIIKTGQQQPRKQLKTIEQRHIDRQQAKLPILASKDEFCRRLKKERMLVVIAETGSGKSTQLPQYAAEYFGGLVVCTQPRVVAAVSLARRVANEYDGGSVGESVGYQVGYGGTGRGNNRVPGRDILFMTDSALIQESQKDRQLSKIKVLIIDEAHERTLNTDIVIGLAKLLLDSRQTDFYVVIASATIDPARFLTFFERTNTQTLDVPGRVFDVSIEYMPKPDDSTEDYVVSMVLKSCNDHPQGHILVFLPGQQEIEHALELFSREIPDNCVALPLYGSLSPEEQDRVLQFDEGPTGERRMVVFCTNVAETSLTIKNTRLVIDSGLAKEARFDPKRRLMVIETVRISESSANQRKGRAGRTAVGHCVRLYNKNELTRSNIEPEILRSSLDLVILQLLRLQFNPNEFPFMDPPEDAVLQKSLQLLRDLGCIDMKQAITSRGELFAELGLDPRLSAFMVDTYIEHSPILKLTATIVAILTAPGSLFFMGGATKKEKQAARGRVAMGAQDHNSDLLYFASIYKNWQNTGVIDPVTRTCLTLEKHPLPATKQYSAAVRCILTGAIPPKTAMAASMLSQATSPIMIKLTDDRQKCLFNELFNENLMQTWTKELKLSCEKKDKYGTVIEIYGPQIQQGQLMRYIADYSDKFDDRYRVLDLSSEVVGYFGRHKAADVKLDEINSKWTKEGCSVTFNRKTSSILLYVQPRVPPELINTCENEVKQLLDNLLTTNTNDESTMERQEFARQCAFCKRTMAATRTFRICGHAYCRCALSMLNQLPMQCSTCHSKIHIQDVKEMFSNNRADFMRLCKTSIQTYLLSSTNSKDNDQLFCPNDECNGLIIRSQGYQTCLTCGQSVCGICRLIDDEMHEGRTCTERNEALRELGEFLPRLVQEAETFTKNSWPLNLPPIIRFDQNTYLKQAACESLQRFYNGVKSIGDTPPPDLARGFFAFHGTSINAIEPICKSGFDPTRRRGQVHGPGEYFGVTAGISDGYSKPDSSSLGSRMMIIVFILRCDRVKTQT</sequence>
<dbReference type="EMBL" id="CAJNOU010005855">
    <property type="protein sequence ID" value="CAF1490361.1"/>
    <property type="molecule type" value="Genomic_DNA"/>
</dbReference>
<evidence type="ECO:0000313" key="9">
    <source>
        <dbReference type="EMBL" id="CAF4063295.1"/>
    </source>
</evidence>
<dbReference type="SUPFAM" id="SSF52540">
    <property type="entry name" value="P-loop containing nucleoside triphosphate hydrolases"/>
    <property type="match status" value="1"/>
</dbReference>
<evidence type="ECO:0000313" key="8">
    <source>
        <dbReference type="EMBL" id="CAF4012290.1"/>
    </source>
</evidence>
<keyword evidence="2" id="KW-0067">ATP-binding</keyword>
<dbReference type="CDD" id="cd20335">
    <property type="entry name" value="BRcat_RBR"/>
    <property type="match status" value="1"/>
</dbReference>
<dbReference type="InterPro" id="IPR011545">
    <property type="entry name" value="DEAD/DEAH_box_helicase_dom"/>
</dbReference>
<protein>
    <recommendedName>
        <fullName evidence="11">RNA helicase</fullName>
    </recommendedName>
</protein>
<dbReference type="SMART" id="SM00490">
    <property type="entry name" value="HELICc"/>
    <property type="match status" value="1"/>
</dbReference>
<evidence type="ECO:0000313" key="6">
    <source>
        <dbReference type="EMBL" id="CAF1416210.1"/>
    </source>
</evidence>
<dbReference type="InterPro" id="IPR014001">
    <property type="entry name" value="Helicase_ATP-bd"/>
</dbReference>
<feature type="non-terminal residue" evidence="6">
    <location>
        <position position="1310"/>
    </location>
</feature>
<dbReference type="EMBL" id="CAJOAX010007555">
    <property type="protein sequence ID" value="CAF4012290.1"/>
    <property type="molecule type" value="Genomic_DNA"/>
</dbReference>
<dbReference type="CDD" id="cd18791">
    <property type="entry name" value="SF2_C_RHA"/>
    <property type="match status" value="1"/>
</dbReference>
<dbReference type="SMART" id="SM00487">
    <property type="entry name" value="DEXDc"/>
    <property type="match status" value="1"/>
</dbReference>
<evidence type="ECO:0000313" key="10">
    <source>
        <dbReference type="Proteomes" id="UP000663882"/>
    </source>
</evidence>
<dbReference type="Proteomes" id="UP000663823">
    <property type="component" value="Unassembled WGS sequence"/>
</dbReference>
<dbReference type="Proteomes" id="UP000663889">
    <property type="component" value="Unassembled WGS sequence"/>
</dbReference>
<organism evidence="6 10">
    <name type="scientific">Rotaria sordida</name>
    <dbReference type="NCBI Taxonomy" id="392033"/>
    <lineage>
        <taxon>Eukaryota</taxon>
        <taxon>Metazoa</taxon>
        <taxon>Spiralia</taxon>
        <taxon>Gnathifera</taxon>
        <taxon>Rotifera</taxon>
        <taxon>Eurotatoria</taxon>
        <taxon>Bdelloidea</taxon>
        <taxon>Philodinida</taxon>
        <taxon>Philodinidae</taxon>
        <taxon>Rotaria</taxon>
    </lineage>
</organism>
<feature type="compositionally biased region" description="Polar residues" evidence="3">
    <location>
        <begin position="49"/>
        <end position="58"/>
    </location>
</feature>
<dbReference type="Proteomes" id="UP000663882">
    <property type="component" value="Unassembled WGS sequence"/>
</dbReference>
<dbReference type="GO" id="GO:0004386">
    <property type="term" value="F:helicase activity"/>
    <property type="evidence" value="ECO:0007669"/>
    <property type="project" value="TreeGrafter"/>
</dbReference>
<dbReference type="PROSITE" id="PS51194">
    <property type="entry name" value="HELICASE_CTER"/>
    <property type="match status" value="1"/>
</dbReference>
<name>A0A815M3H9_9BILA</name>
<dbReference type="Gene3D" id="3.90.228.10">
    <property type="match status" value="1"/>
</dbReference>
<feature type="region of interest" description="Disordered" evidence="3">
    <location>
        <begin position="32"/>
        <end position="58"/>
    </location>
</feature>
<dbReference type="OrthoDB" id="9989552at2759"/>
<feature type="domain" description="Helicase C-terminal" evidence="5">
    <location>
        <begin position="523"/>
        <end position="694"/>
    </location>
</feature>
<evidence type="ECO:0000259" key="5">
    <source>
        <dbReference type="PROSITE" id="PS51194"/>
    </source>
</evidence>
<gene>
    <name evidence="9" type="ORF">FNK824_LOCUS29381</name>
    <name evidence="8" type="ORF">OTI717_LOCUS29620</name>
    <name evidence="6" type="ORF">RFH988_LOCUS35421</name>
    <name evidence="7" type="ORF">SEV965_LOCUS35543</name>
</gene>
<evidence type="ECO:0008006" key="11">
    <source>
        <dbReference type="Google" id="ProtNLM"/>
    </source>
</evidence>
<dbReference type="EMBL" id="CAJNOO010005380">
    <property type="protein sequence ID" value="CAF1416210.1"/>
    <property type="molecule type" value="Genomic_DNA"/>
</dbReference>
<dbReference type="GO" id="GO:0005524">
    <property type="term" value="F:ATP binding"/>
    <property type="evidence" value="ECO:0007669"/>
    <property type="project" value="UniProtKB-KW"/>
</dbReference>
<dbReference type="Proteomes" id="UP000663874">
    <property type="component" value="Unassembled WGS sequence"/>
</dbReference>
<dbReference type="SUPFAM" id="SSF56399">
    <property type="entry name" value="ADP-ribosylation"/>
    <property type="match status" value="1"/>
</dbReference>
<accession>A0A815M3H9</accession>
<dbReference type="Pfam" id="PF00271">
    <property type="entry name" value="Helicase_C"/>
    <property type="match status" value="1"/>
</dbReference>
<feature type="compositionally biased region" description="Acidic residues" evidence="3">
    <location>
        <begin position="36"/>
        <end position="46"/>
    </location>
</feature>
<feature type="domain" description="Helicase ATP-binding" evidence="4">
    <location>
        <begin position="333"/>
        <end position="500"/>
    </location>
</feature>
<evidence type="ECO:0000259" key="4">
    <source>
        <dbReference type="PROSITE" id="PS51192"/>
    </source>
</evidence>
<evidence type="ECO:0000313" key="7">
    <source>
        <dbReference type="EMBL" id="CAF1490361.1"/>
    </source>
</evidence>
<evidence type="ECO:0000256" key="3">
    <source>
        <dbReference type="SAM" id="MobiDB-lite"/>
    </source>
</evidence>
<comment type="caution">
    <text evidence="6">The sequence shown here is derived from an EMBL/GenBank/DDBJ whole genome shotgun (WGS) entry which is preliminary data.</text>
</comment>
<dbReference type="EMBL" id="CAJOBE010008524">
    <property type="protein sequence ID" value="CAF4063295.1"/>
    <property type="molecule type" value="Genomic_DNA"/>
</dbReference>
<dbReference type="SMART" id="SM00847">
    <property type="entry name" value="HA2"/>
    <property type="match status" value="1"/>
</dbReference>
<dbReference type="Pfam" id="PF00270">
    <property type="entry name" value="DEAD"/>
    <property type="match status" value="1"/>
</dbReference>
<dbReference type="PANTHER" id="PTHR18934">
    <property type="entry name" value="ATP-DEPENDENT RNA HELICASE"/>
    <property type="match status" value="1"/>
</dbReference>
<dbReference type="PANTHER" id="PTHR18934:SF81">
    <property type="entry name" value="ATP-DEPENDENT RNA HELICASE DEAH11, CHLOROPLASTIC-RELATED"/>
    <property type="match status" value="1"/>
</dbReference>
<reference evidence="6" key="1">
    <citation type="submission" date="2021-02" db="EMBL/GenBank/DDBJ databases">
        <authorList>
            <person name="Nowell W R."/>
        </authorList>
    </citation>
    <scope>NUCLEOTIDE SEQUENCE</scope>
</reference>
<dbReference type="Gene3D" id="4.10.1000.40">
    <property type="match status" value="2"/>
</dbReference>
<keyword evidence="1" id="KW-0547">Nucleotide-binding</keyword>
<dbReference type="Gene3D" id="1.20.120.1080">
    <property type="match status" value="1"/>
</dbReference>
<dbReference type="Gene3D" id="3.40.50.300">
    <property type="entry name" value="P-loop containing nucleotide triphosphate hydrolases"/>
    <property type="match status" value="2"/>
</dbReference>
<dbReference type="GO" id="GO:0003723">
    <property type="term" value="F:RNA binding"/>
    <property type="evidence" value="ECO:0007669"/>
    <property type="project" value="TreeGrafter"/>
</dbReference>